<dbReference type="InterPro" id="IPR050976">
    <property type="entry name" value="Snaclec"/>
</dbReference>
<keyword evidence="2" id="KW-0732">Signal</keyword>
<comment type="caution">
    <text evidence="4">The sequence shown here is derived from an EMBL/GenBank/DDBJ whole genome shotgun (WGS) entry which is preliminary data.</text>
</comment>
<feature type="chain" id="PRO_5041434784" description="C-type lectin domain-containing protein" evidence="2">
    <location>
        <begin position="20"/>
        <end position="301"/>
    </location>
</feature>
<evidence type="ECO:0000259" key="3">
    <source>
        <dbReference type="PROSITE" id="PS50041"/>
    </source>
</evidence>
<dbReference type="Proteomes" id="UP001177023">
    <property type="component" value="Unassembled WGS sequence"/>
</dbReference>
<gene>
    <name evidence="4" type="ORF">MSPICULIGERA_LOCUS19818</name>
</gene>
<feature type="domain" description="C-type lectin" evidence="3">
    <location>
        <begin position="174"/>
        <end position="280"/>
    </location>
</feature>
<keyword evidence="5" id="KW-1185">Reference proteome</keyword>
<dbReference type="Gene3D" id="3.10.100.10">
    <property type="entry name" value="Mannose-Binding Protein A, subunit A"/>
    <property type="match status" value="2"/>
</dbReference>
<dbReference type="InterPro" id="IPR001304">
    <property type="entry name" value="C-type_lectin-like"/>
</dbReference>
<dbReference type="InterPro" id="IPR016187">
    <property type="entry name" value="CTDL_fold"/>
</dbReference>
<proteinExistence type="predicted"/>
<sequence>MLKLISFFLFFGWATVCGAYHTPCEQGWTYYQLSGLCYKAEIVPPGNFSTRIQHCRSYNAHVASLHNKMDNFFIRTVNASLVDYSLEFGLFYSDELGFYNDDGTPADYFNWDGEQDPPKGNLASGIEKDYFWWYDRQEVIWGGAVVCSKPGTFVETTPYEAPVGCEPGWTYWNHNDKCYKIDLMPLDQFNTRIIHCEQLNSTIGSIHSAEENYFIRNINASLADYSIEFGLFYELERGGWFNYDGSPADYFNWDSEQDKPKGILASEMGPDYTWSHDPQWYLWGGAVLCEKDAQPIQARRS</sequence>
<reference evidence="4" key="1">
    <citation type="submission" date="2023-06" db="EMBL/GenBank/DDBJ databases">
        <authorList>
            <person name="Delattre M."/>
        </authorList>
    </citation>
    <scope>NUCLEOTIDE SEQUENCE</scope>
    <source>
        <strain evidence="4">AF72</strain>
    </source>
</reference>
<keyword evidence="1" id="KW-1015">Disulfide bond</keyword>
<dbReference type="CDD" id="cd00037">
    <property type="entry name" value="CLECT"/>
    <property type="match status" value="2"/>
</dbReference>
<accession>A0AA36D8F5</accession>
<dbReference type="InterPro" id="IPR016186">
    <property type="entry name" value="C-type_lectin-like/link_sf"/>
</dbReference>
<evidence type="ECO:0000256" key="2">
    <source>
        <dbReference type="SAM" id="SignalP"/>
    </source>
</evidence>
<evidence type="ECO:0000313" key="4">
    <source>
        <dbReference type="EMBL" id="CAJ0581663.1"/>
    </source>
</evidence>
<organism evidence="4 5">
    <name type="scientific">Mesorhabditis spiculigera</name>
    <dbReference type="NCBI Taxonomy" id="96644"/>
    <lineage>
        <taxon>Eukaryota</taxon>
        <taxon>Metazoa</taxon>
        <taxon>Ecdysozoa</taxon>
        <taxon>Nematoda</taxon>
        <taxon>Chromadorea</taxon>
        <taxon>Rhabditida</taxon>
        <taxon>Rhabditina</taxon>
        <taxon>Rhabditomorpha</taxon>
        <taxon>Rhabditoidea</taxon>
        <taxon>Rhabditidae</taxon>
        <taxon>Mesorhabditinae</taxon>
        <taxon>Mesorhabditis</taxon>
    </lineage>
</organism>
<name>A0AA36D8F5_9BILA</name>
<evidence type="ECO:0000313" key="5">
    <source>
        <dbReference type="Proteomes" id="UP001177023"/>
    </source>
</evidence>
<dbReference type="SUPFAM" id="SSF56436">
    <property type="entry name" value="C-type lectin-like"/>
    <property type="match status" value="2"/>
</dbReference>
<evidence type="ECO:0000256" key="1">
    <source>
        <dbReference type="ARBA" id="ARBA00023157"/>
    </source>
</evidence>
<dbReference type="PANTHER" id="PTHR22991">
    <property type="entry name" value="PROTEIN CBG13490"/>
    <property type="match status" value="1"/>
</dbReference>
<dbReference type="EMBL" id="CATQJA010002663">
    <property type="protein sequence ID" value="CAJ0581663.1"/>
    <property type="molecule type" value="Genomic_DNA"/>
</dbReference>
<dbReference type="SMART" id="SM00034">
    <property type="entry name" value="CLECT"/>
    <property type="match status" value="2"/>
</dbReference>
<dbReference type="PROSITE" id="PS50041">
    <property type="entry name" value="C_TYPE_LECTIN_2"/>
    <property type="match status" value="1"/>
</dbReference>
<protein>
    <recommendedName>
        <fullName evidence="3">C-type lectin domain-containing protein</fullName>
    </recommendedName>
</protein>
<dbReference type="PANTHER" id="PTHR22991:SF41">
    <property type="entry name" value="CUB DOMAIN-CONTAINING PROTEIN-RELATED"/>
    <property type="match status" value="1"/>
</dbReference>
<feature type="non-terminal residue" evidence="4">
    <location>
        <position position="301"/>
    </location>
</feature>
<feature type="signal peptide" evidence="2">
    <location>
        <begin position="1"/>
        <end position="19"/>
    </location>
</feature>
<dbReference type="AlphaFoldDB" id="A0AA36D8F5"/>